<evidence type="ECO:0000313" key="2">
    <source>
        <dbReference type="Proteomes" id="UP001219934"/>
    </source>
</evidence>
<protein>
    <submittedName>
        <fullName evidence="1">Uncharacterized protein</fullName>
    </submittedName>
</protein>
<comment type="caution">
    <text evidence="1">The sequence shown here is derived from an EMBL/GenBank/DDBJ whole genome shotgun (WGS) entry which is preliminary data.</text>
</comment>
<accession>A0AAD6FNG8</accession>
<feature type="non-terminal residue" evidence="1">
    <location>
        <position position="221"/>
    </location>
</feature>
<dbReference type="AlphaFoldDB" id="A0AAD6FNG8"/>
<organism evidence="1 2">
    <name type="scientific">Pogonophryne albipinna</name>
    <dbReference type="NCBI Taxonomy" id="1090488"/>
    <lineage>
        <taxon>Eukaryota</taxon>
        <taxon>Metazoa</taxon>
        <taxon>Chordata</taxon>
        <taxon>Craniata</taxon>
        <taxon>Vertebrata</taxon>
        <taxon>Euteleostomi</taxon>
        <taxon>Actinopterygii</taxon>
        <taxon>Neopterygii</taxon>
        <taxon>Teleostei</taxon>
        <taxon>Neoteleostei</taxon>
        <taxon>Acanthomorphata</taxon>
        <taxon>Eupercaria</taxon>
        <taxon>Perciformes</taxon>
        <taxon>Notothenioidei</taxon>
        <taxon>Pogonophryne</taxon>
    </lineage>
</organism>
<proteinExistence type="predicted"/>
<dbReference type="EMBL" id="JAPTMU010000008">
    <property type="protein sequence ID" value="KAJ4939614.1"/>
    <property type="molecule type" value="Genomic_DNA"/>
</dbReference>
<keyword evidence="2" id="KW-1185">Reference proteome</keyword>
<sequence length="221" mass="24647">MMEKTAETAPQWLALFSLLYRADVELGLQTKRSLQPWTQVLELRFNPNPGWRGNPGGGASCEELELSSGPWLVSQCFHRAAAGQEPRFHISQTVVSVFVVVVSEWKAKGKREVGGGEVGKTGWREKEERVVFRALCKTSNRSSLARSVDVRVVGPLGQMASHIASHMVGISPHCLRPSPNWQERLLCLSFFPFFSLRPWKAKSLTAATPCKGLELRFNQIS</sequence>
<evidence type="ECO:0000313" key="1">
    <source>
        <dbReference type="EMBL" id="KAJ4939614.1"/>
    </source>
</evidence>
<reference evidence="1" key="1">
    <citation type="submission" date="2022-11" db="EMBL/GenBank/DDBJ databases">
        <title>Chromosome-level genome of Pogonophryne albipinna.</title>
        <authorList>
            <person name="Jo E."/>
        </authorList>
    </citation>
    <scope>NUCLEOTIDE SEQUENCE</scope>
    <source>
        <strain evidence="1">SGF0006</strain>
        <tissue evidence="1">Muscle</tissue>
    </source>
</reference>
<gene>
    <name evidence="1" type="ORF">JOQ06_029058</name>
</gene>
<name>A0AAD6FNG8_9TELE</name>
<dbReference type="Proteomes" id="UP001219934">
    <property type="component" value="Unassembled WGS sequence"/>
</dbReference>